<protein>
    <submittedName>
        <fullName evidence="1">Uncharacterized protein</fullName>
    </submittedName>
</protein>
<gene>
    <name evidence="1" type="ORF">TSAR_015618</name>
</gene>
<evidence type="ECO:0000313" key="2">
    <source>
        <dbReference type="Proteomes" id="UP000215335"/>
    </source>
</evidence>
<accession>A0A232EFT9</accession>
<organism evidence="1 2">
    <name type="scientific">Trichomalopsis sarcophagae</name>
    <dbReference type="NCBI Taxonomy" id="543379"/>
    <lineage>
        <taxon>Eukaryota</taxon>
        <taxon>Metazoa</taxon>
        <taxon>Ecdysozoa</taxon>
        <taxon>Arthropoda</taxon>
        <taxon>Hexapoda</taxon>
        <taxon>Insecta</taxon>
        <taxon>Pterygota</taxon>
        <taxon>Neoptera</taxon>
        <taxon>Endopterygota</taxon>
        <taxon>Hymenoptera</taxon>
        <taxon>Apocrita</taxon>
        <taxon>Proctotrupomorpha</taxon>
        <taxon>Chalcidoidea</taxon>
        <taxon>Pteromalidae</taxon>
        <taxon>Pteromalinae</taxon>
        <taxon>Trichomalopsis</taxon>
    </lineage>
</organism>
<name>A0A232EFT9_9HYME</name>
<comment type="caution">
    <text evidence="1">The sequence shown here is derived from an EMBL/GenBank/DDBJ whole genome shotgun (WGS) entry which is preliminary data.</text>
</comment>
<sequence>MVAMAMPKPELQYDTAKYDSPAIYDMLYDTYDGLCCVATYNFGLVNEDSTTVGSLLNRCILYLRVNYEYTGGISR</sequence>
<evidence type="ECO:0000313" key="1">
    <source>
        <dbReference type="EMBL" id="OXU17225.1"/>
    </source>
</evidence>
<proteinExistence type="predicted"/>
<reference evidence="1 2" key="1">
    <citation type="journal article" date="2017" name="Curr. Biol.">
        <title>The Evolution of Venom by Co-option of Single-Copy Genes.</title>
        <authorList>
            <person name="Martinson E.O."/>
            <person name="Mrinalini"/>
            <person name="Kelkar Y.D."/>
            <person name="Chang C.H."/>
            <person name="Werren J.H."/>
        </authorList>
    </citation>
    <scope>NUCLEOTIDE SEQUENCE [LARGE SCALE GENOMIC DNA]</scope>
    <source>
        <strain evidence="1 2">Alberta</strain>
        <tissue evidence="1">Whole body</tissue>
    </source>
</reference>
<keyword evidence="2" id="KW-1185">Reference proteome</keyword>
<dbReference type="EMBL" id="NNAY01004928">
    <property type="protein sequence ID" value="OXU17225.1"/>
    <property type="molecule type" value="Genomic_DNA"/>
</dbReference>
<dbReference type="Proteomes" id="UP000215335">
    <property type="component" value="Unassembled WGS sequence"/>
</dbReference>
<dbReference type="AlphaFoldDB" id="A0A232EFT9"/>